<sequence>MGKYDEAVVVKELGRNPAVTFNGKTISVVKNTSLIGNSFWGRIDFLTKYCGYTLVQVDLDEQRAAKIAEQEAKKAAKAAAKAERRKGKVDLIGAVRSNLTKGKFNRK</sequence>
<proteinExistence type="predicted"/>
<accession>A0A8S5V7B1</accession>
<evidence type="ECO:0000313" key="1">
    <source>
        <dbReference type="EMBL" id="DAG02592.1"/>
    </source>
</evidence>
<reference evidence="1" key="1">
    <citation type="journal article" date="2021" name="Proc. Natl. Acad. Sci. U.S.A.">
        <title>A Catalog of Tens of Thousands of Viruses from Human Metagenomes Reveals Hidden Associations with Chronic Diseases.</title>
        <authorList>
            <person name="Tisza M.J."/>
            <person name="Buck C.B."/>
        </authorList>
    </citation>
    <scope>NUCLEOTIDE SEQUENCE</scope>
    <source>
        <strain evidence="1">CtUXy6</strain>
    </source>
</reference>
<organism evidence="1">
    <name type="scientific">CrAss-like virus sp. ctUXy6</name>
    <dbReference type="NCBI Taxonomy" id="2825835"/>
    <lineage>
        <taxon>Viruses</taxon>
        <taxon>Duplodnaviria</taxon>
        <taxon>Heunggongvirae</taxon>
        <taxon>Uroviricota</taxon>
        <taxon>Caudoviricetes</taxon>
        <taxon>Crassvirales</taxon>
    </lineage>
</organism>
<protein>
    <submittedName>
        <fullName evidence="1">Uncharacterized protein</fullName>
    </submittedName>
</protein>
<dbReference type="EMBL" id="BK016212">
    <property type="protein sequence ID" value="DAG02592.1"/>
    <property type="molecule type" value="Genomic_DNA"/>
</dbReference>
<name>A0A8S5V7B1_9CAUD</name>